<gene>
    <name evidence="8" type="primary">LOC101858549</name>
</gene>
<feature type="region of interest" description="Disordered" evidence="6">
    <location>
        <begin position="485"/>
        <end position="513"/>
    </location>
</feature>
<accession>A0ABM0ZXG5</accession>
<feature type="coiled-coil region" evidence="5">
    <location>
        <begin position="99"/>
        <end position="154"/>
    </location>
</feature>
<evidence type="ECO:0000256" key="1">
    <source>
        <dbReference type="ARBA" id="ARBA00004114"/>
    </source>
</evidence>
<feature type="coiled-coil region" evidence="5">
    <location>
        <begin position="205"/>
        <end position="232"/>
    </location>
</feature>
<evidence type="ECO:0000313" key="8">
    <source>
        <dbReference type="RefSeq" id="XP_012936512.1"/>
    </source>
</evidence>
<organism evidence="7 8">
    <name type="scientific">Aplysia californica</name>
    <name type="common">California sea hare</name>
    <dbReference type="NCBI Taxonomy" id="6500"/>
    <lineage>
        <taxon>Eukaryota</taxon>
        <taxon>Metazoa</taxon>
        <taxon>Spiralia</taxon>
        <taxon>Lophotrochozoa</taxon>
        <taxon>Mollusca</taxon>
        <taxon>Gastropoda</taxon>
        <taxon>Heterobranchia</taxon>
        <taxon>Euthyneura</taxon>
        <taxon>Tectipleura</taxon>
        <taxon>Aplysiida</taxon>
        <taxon>Aplysioidea</taxon>
        <taxon>Aplysiidae</taxon>
        <taxon>Aplysia</taxon>
    </lineage>
</organism>
<dbReference type="RefSeq" id="XP_012936512.1">
    <property type="nucleotide sequence ID" value="XM_013081058.2"/>
</dbReference>
<dbReference type="SUPFAM" id="SSF57997">
    <property type="entry name" value="Tropomyosin"/>
    <property type="match status" value="1"/>
</dbReference>
<evidence type="ECO:0000256" key="5">
    <source>
        <dbReference type="SAM" id="Coils"/>
    </source>
</evidence>
<sequence>MAASSTASAQAQQKFSNIRRRLDQLGYKQTLGIESLPLVEKLFADLVHTTESLKNAKLELSKKTEADTDVESAVEPYKSDNAKLIRENNEMHMTVVKQKEDSDTAIRELKASLRDLEHKNADLKFLNNQYVHKVKQLERESKDKSDTILKLQEKNFHAVVQTPGGRKKKIPFRRQRMEIDQAVPENGGFGFNIPPPDDPYVADLLQVADARIAELEAAVQSAADQKDVTDRKLQGFREQLSHRDEEIDRLTRMLDGGRPSDVVALEAKNRANERMISHLNIQVDYLQQKTREQERKMREYNMQAEEACVKASSLQSKARELESELSDKERMALRFKTDKDVVVRAADREMNEAKDELEKSRHELEDMDLTLAQFKAEQSRLIKELGDSRARLSTREADNIRLEGLVDRVSEEKKRLVQRVNKLTANEKELVLEIERLKKKNGPVKKGKIPSKLDMFIRTIEEDRDYYRAQAEDLQALLKGEVPKGSTKVSLRTRSASSSRTQSPTRKEVPAKANKKDLAQYEAIIRVIEEEKDYYKKEYESLKAARRSATPIKVMPNKSVVEEMELAKLTRERDELKSLLDKFERHMAEIQANVKVLTCERDKLNTMYEETKDELMKVRRELISSPKQSKTSLAAQAILRRIENERDDAVADLRRMTTERDSLRERLKIATETSLSDRAKLEQQVEDLETTLHTVEQERNELMLRMNTLKDEIKLMEEQIKDQLMRLNEVVDEATKNKSSANQMKLLVEETEKTLEDATRRLTRREEELHSQGERVNSLEERVLDLQRVSQVQKEEIDVLRTNLSAMDREKDVLQSAVDEKTEKNAQLNSHLHDRERYIGDLKLRIGEIEAQLEHANENLNLKDRELKSMRRQLESVSEDLTETSRTKDVTGRENRRLQDDLAVMTKENQKVNQELEDVMDEKESLKTQVQQYILEVRRIEDALSAKEQERTDLLDQYRKLSVEAEQYQTASHQLESEGSNLRLELMTKDSEIRRLRDKVDTLEREIQEHLQSHQAYEIQVSNLTRSVANLEENLRVTEDDKQALLSDVSAARELCSRLETTKESINRQLAASELDKEQFQNLITDLRQESELLRSQIDQERDSVKNLEGVLQDNREKEFQTQLSTQEKNTEIQMLKDRHSLNESKLQSQSREVASLRTRNVELEGDIERIRRQLTSERFERERVVQELRRNGIQPPVMISDYAGSRGLSPVRSRSRSPGRSFSPSARPRSRSRSRSPGVRFHSSVTDTSVHNSSRRSYLGDEDYSVTTPKSSSYTQDIL</sequence>
<evidence type="ECO:0000313" key="7">
    <source>
        <dbReference type="Proteomes" id="UP000694888"/>
    </source>
</evidence>
<protein>
    <submittedName>
        <fullName evidence="8">Centrosomal protein of 135 kDa</fullName>
    </submittedName>
</protein>
<dbReference type="PANTHER" id="PTHR20544">
    <property type="entry name" value="CENTROSOMAL PROTEIN CEP135"/>
    <property type="match status" value="1"/>
</dbReference>
<feature type="region of interest" description="Disordered" evidence="6">
    <location>
        <begin position="1197"/>
        <end position="1280"/>
    </location>
</feature>
<dbReference type="GeneID" id="101858549"/>
<evidence type="ECO:0000256" key="6">
    <source>
        <dbReference type="SAM" id="MobiDB-lite"/>
    </source>
</evidence>
<keyword evidence="5" id="KW-0175">Coiled coil</keyword>
<evidence type="ECO:0000256" key="2">
    <source>
        <dbReference type="ARBA" id="ARBA00022490"/>
    </source>
</evidence>
<feature type="coiled-coil region" evidence="5">
    <location>
        <begin position="406"/>
        <end position="477"/>
    </location>
</feature>
<feature type="compositionally biased region" description="Low complexity" evidence="6">
    <location>
        <begin position="490"/>
        <end position="504"/>
    </location>
</feature>
<feature type="coiled-coil region" evidence="5">
    <location>
        <begin position="283"/>
        <end position="377"/>
    </location>
</feature>
<keyword evidence="3" id="KW-0206">Cytoskeleton</keyword>
<name>A0ABM0ZXG5_APLCA</name>
<evidence type="ECO:0000256" key="3">
    <source>
        <dbReference type="ARBA" id="ARBA00023212"/>
    </source>
</evidence>
<feature type="coiled-coil region" evidence="5">
    <location>
        <begin position="1147"/>
        <end position="1174"/>
    </location>
</feature>
<comment type="subcellular location">
    <subcellularLocation>
        <location evidence="1">Cytoplasm</location>
        <location evidence="1">Cytoskeleton</location>
        <location evidence="1">Microtubule organizing center</location>
        <location evidence="1">Centrosome</location>
        <location evidence="1">Centriole</location>
    </subcellularLocation>
</comment>
<feature type="compositionally biased region" description="Low complexity" evidence="6">
    <location>
        <begin position="1205"/>
        <end position="1228"/>
    </location>
</feature>
<proteinExistence type="inferred from homology"/>
<dbReference type="PANTHER" id="PTHR20544:SF0">
    <property type="entry name" value="NUCLEOPROTEIN TPR_MLP1 DOMAIN-CONTAINING PROTEIN"/>
    <property type="match status" value="1"/>
</dbReference>
<keyword evidence="2" id="KW-0963">Cytoplasm</keyword>
<dbReference type="Proteomes" id="UP000694888">
    <property type="component" value="Unplaced"/>
</dbReference>
<evidence type="ECO:0000256" key="4">
    <source>
        <dbReference type="ARBA" id="ARBA00038123"/>
    </source>
</evidence>
<reference evidence="8" key="1">
    <citation type="submission" date="2025-08" db="UniProtKB">
        <authorList>
            <consortium name="RefSeq"/>
        </authorList>
    </citation>
    <scope>IDENTIFICATION</scope>
</reference>
<dbReference type="CDD" id="cd22292">
    <property type="entry name" value="cc_Cep135_MBD"/>
    <property type="match status" value="1"/>
</dbReference>
<feature type="compositionally biased region" description="Polar residues" evidence="6">
    <location>
        <begin position="1244"/>
        <end position="1257"/>
    </location>
</feature>
<dbReference type="InterPro" id="IPR051877">
    <property type="entry name" value="Centriole_BasalBody_StrucProt"/>
</dbReference>
<comment type="similarity">
    <text evidence="4">Belongs to the CEP135/TSGA10 family.</text>
</comment>
<feature type="compositionally biased region" description="Polar residues" evidence="6">
    <location>
        <begin position="1266"/>
        <end position="1280"/>
    </location>
</feature>
<keyword evidence="7" id="KW-1185">Reference proteome</keyword>